<evidence type="ECO:0000313" key="1">
    <source>
        <dbReference type="EMBL" id="KAK7001075.1"/>
    </source>
</evidence>
<evidence type="ECO:0000313" key="2">
    <source>
        <dbReference type="Proteomes" id="UP001362999"/>
    </source>
</evidence>
<dbReference type="InterPro" id="IPR009057">
    <property type="entry name" value="Homeodomain-like_sf"/>
</dbReference>
<dbReference type="AlphaFoldDB" id="A0AAW0A4D4"/>
<feature type="non-terminal residue" evidence="1">
    <location>
        <position position="1"/>
    </location>
</feature>
<evidence type="ECO:0008006" key="3">
    <source>
        <dbReference type="Google" id="ProtNLM"/>
    </source>
</evidence>
<dbReference type="SUPFAM" id="SSF46689">
    <property type="entry name" value="Homeodomain-like"/>
    <property type="match status" value="1"/>
</dbReference>
<keyword evidence="2" id="KW-1185">Reference proteome</keyword>
<accession>A0AAW0A4D4</accession>
<name>A0AAW0A4D4_9AGAR</name>
<comment type="caution">
    <text evidence="1">The sequence shown here is derived from an EMBL/GenBank/DDBJ whole genome shotgun (WGS) entry which is preliminary data.</text>
</comment>
<dbReference type="Proteomes" id="UP001362999">
    <property type="component" value="Unassembled WGS sequence"/>
</dbReference>
<sequence>NSTEIAIDLDMPVRVVQRVKQIWHEIGDVCRDRKDQERGRLLSFDHCEACLLFSAPIYTNPLQFLLALIDHTPDIYLDEIQEQLFIQHDLRVSMATISRTMKRLGLSSVKLSRQAAERWVDFRRDFVLEIGDEPAGRIVCADEAAVNILTTYRRNAW</sequence>
<reference evidence="1 2" key="1">
    <citation type="journal article" date="2024" name="J Genomics">
        <title>Draft genome sequencing and assembly of Favolaschia claudopus CIRM-BRFM 2984 isolated from oak limbs.</title>
        <authorList>
            <person name="Navarro D."/>
            <person name="Drula E."/>
            <person name="Chaduli D."/>
            <person name="Cazenave R."/>
            <person name="Ahrendt S."/>
            <person name="Wang J."/>
            <person name="Lipzen A."/>
            <person name="Daum C."/>
            <person name="Barry K."/>
            <person name="Grigoriev I.V."/>
            <person name="Favel A."/>
            <person name="Rosso M.N."/>
            <person name="Martin F."/>
        </authorList>
    </citation>
    <scope>NUCLEOTIDE SEQUENCE [LARGE SCALE GENOMIC DNA]</scope>
    <source>
        <strain evidence="1 2">CIRM-BRFM 2984</strain>
    </source>
</reference>
<organism evidence="1 2">
    <name type="scientific">Favolaschia claudopus</name>
    <dbReference type="NCBI Taxonomy" id="2862362"/>
    <lineage>
        <taxon>Eukaryota</taxon>
        <taxon>Fungi</taxon>
        <taxon>Dikarya</taxon>
        <taxon>Basidiomycota</taxon>
        <taxon>Agaricomycotina</taxon>
        <taxon>Agaricomycetes</taxon>
        <taxon>Agaricomycetidae</taxon>
        <taxon>Agaricales</taxon>
        <taxon>Marasmiineae</taxon>
        <taxon>Mycenaceae</taxon>
        <taxon>Favolaschia</taxon>
    </lineage>
</organism>
<gene>
    <name evidence="1" type="ORF">R3P38DRAFT_2415535</name>
</gene>
<protein>
    <recommendedName>
        <fullName evidence="3">Transposase</fullName>
    </recommendedName>
</protein>
<dbReference type="EMBL" id="JAWWNJ010000084">
    <property type="protein sequence ID" value="KAK7001075.1"/>
    <property type="molecule type" value="Genomic_DNA"/>
</dbReference>
<feature type="non-terminal residue" evidence="1">
    <location>
        <position position="157"/>
    </location>
</feature>
<proteinExistence type="predicted"/>